<dbReference type="AlphaFoldDB" id="A0A5B8G1P5"/>
<keyword evidence="2" id="KW-0805">Transcription regulation</keyword>
<dbReference type="GO" id="GO:0032993">
    <property type="term" value="C:protein-DNA complex"/>
    <property type="evidence" value="ECO:0007669"/>
    <property type="project" value="TreeGrafter"/>
</dbReference>
<dbReference type="InterPro" id="IPR005119">
    <property type="entry name" value="LysR_subst-bd"/>
</dbReference>
<dbReference type="GO" id="GO:0003677">
    <property type="term" value="F:DNA binding"/>
    <property type="evidence" value="ECO:0007669"/>
    <property type="project" value="UniProtKB-KW"/>
</dbReference>
<sequence length="309" mass="34111">MQLMCAQNDMQPTLNHFKCFIVASEEGSFRKAALRLQVDPSVVSRAIQIVENDVGAELFKRIPGQGARLTEVGVAYAIEIDRIFDYMCRAKKAAQTIAFGSQGLIRLAISQDISGPILANALADHQEKFPNLKVDLLELAPADQVRSLRMGEVDIAIMLNPPNDRSMVVERVWIESCKVALAEDHWLAGHSDLSAADLDQEKIILGHPTRGPFFGEFVLSILQARQVHLETVARVERVETLLMLVDAHRGIAFVPGTSYHECVGGITYRSVNLRESDINVFAVLPTAEPPGLVGQFLNSLRSMAEKLQN</sequence>
<evidence type="ECO:0000256" key="1">
    <source>
        <dbReference type="ARBA" id="ARBA00009437"/>
    </source>
</evidence>
<evidence type="ECO:0000256" key="2">
    <source>
        <dbReference type="ARBA" id="ARBA00023015"/>
    </source>
</evidence>
<dbReference type="SUPFAM" id="SSF46785">
    <property type="entry name" value="Winged helix' DNA-binding domain"/>
    <property type="match status" value="1"/>
</dbReference>
<dbReference type="Gene3D" id="3.40.190.10">
    <property type="entry name" value="Periplasmic binding protein-like II"/>
    <property type="match status" value="2"/>
</dbReference>
<protein>
    <submittedName>
        <fullName evidence="6">LysR family transcriptional regulator</fullName>
    </submittedName>
</protein>
<dbReference type="PANTHER" id="PTHR30346">
    <property type="entry name" value="TRANSCRIPTIONAL DUAL REGULATOR HCAR-RELATED"/>
    <property type="match status" value="1"/>
</dbReference>
<evidence type="ECO:0000259" key="5">
    <source>
        <dbReference type="PROSITE" id="PS50931"/>
    </source>
</evidence>
<dbReference type="PANTHER" id="PTHR30346:SF0">
    <property type="entry name" value="HCA OPERON TRANSCRIPTIONAL ACTIVATOR HCAR"/>
    <property type="match status" value="1"/>
</dbReference>
<dbReference type="EMBL" id="CP040818">
    <property type="protein sequence ID" value="QDL93159.1"/>
    <property type="molecule type" value="Genomic_DNA"/>
</dbReference>
<evidence type="ECO:0000256" key="3">
    <source>
        <dbReference type="ARBA" id="ARBA00023125"/>
    </source>
</evidence>
<dbReference type="Gene3D" id="1.10.10.10">
    <property type="entry name" value="Winged helix-like DNA-binding domain superfamily/Winged helix DNA-binding domain"/>
    <property type="match status" value="1"/>
</dbReference>
<keyword evidence="4" id="KW-0804">Transcription</keyword>
<gene>
    <name evidence="6" type="ORF">FDP22_16050</name>
</gene>
<comment type="similarity">
    <text evidence="1">Belongs to the LysR transcriptional regulatory family.</text>
</comment>
<accession>A0A5B8G1P5</accession>
<keyword evidence="3" id="KW-0238">DNA-binding</keyword>
<dbReference type="InterPro" id="IPR036388">
    <property type="entry name" value="WH-like_DNA-bd_sf"/>
</dbReference>
<keyword evidence="7" id="KW-1185">Reference proteome</keyword>
<dbReference type="OrthoDB" id="7639163at2"/>
<dbReference type="Pfam" id="PF03466">
    <property type="entry name" value="LysR_substrate"/>
    <property type="match status" value="1"/>
</dbReference>
<organism evidence="6 7">
    <name type="scientific">Paroceanicella profunda</name>
    <dbReference type="NCBI Taxonomy" id="2579971"/>
    <lineage>
        <taxon>Bacteria</taxon>
        <taxon>Pseudomonadati</taxon>
        <taxon>Pseudomonadota</taxon>
        <taxon>Alphaproteobacteria</taxon>
        <taxon>Rhodobacterales</taxon>
        <taxon>Paracoccaceae</taxon>
        <taxon>Paroceanicella</taxon>
    </lineage>
</organism>
<dbReference type="PROSITE" id="PS50931">
    <property type="entry name" value="HTH_LYSR"/>
    <property type="match status" value="1"/>
</dbReference>
<dbReference type="InterPro" id="IPR000847">
    <property type="entry name" value="LysR_HTH_N"/>
</dbReference>
<proteinExistence type="inferred from homology"/>
<name>A0A5B8G1P5_9RHOB</name>
<dbReference type="CDD" id="cd08414">
    <property type="entry name" value="PBP2_LTTR_aromatics_like"/>
    <property type="match status" value="1"/>
</dbReference>
<reference evidence="6 7" key="1">
    <citation type="submission" date="2019-06" db="EMBL/GenBank/DDBJ databases">
        <title>Genome sequence of Rhodobacteraceae bacterium D4M1.</title>
        <authorList>
            <person name="Cao J."/>
        </authorList>
    </citation>
    <scope>NUCLEOTIDE SEQUENCE [LARGE SCALE GENOMIC DNA]</scope>
    <source>
        <strain evidence="6 7">D4M1</strain>
    </source>
</reference>
<evidence type="ECO:0000313" key="7">
    <source>
        <dbReference type="Proteomes" id="UP000305888"/>
    </source>
</evidence>
<dbReference type="InterPro" id="IPR036390">
    <property type="entry name" value="WH_DNA-bd_sf"/>
</dbReference>
<evidence type="ECO:0000256" key="4">
    <source>
        <dbReference type="ARBA" id="ARBA00023163"/>
    </source>
</evidence>
<dbReference type="Pfam" id="PF00126">
    <property type="entry name" value="HTH_1"/>
    <property type="match status" value="1"/>
</dbReference>
<dbReference type="SUPFAM" id="SSF53850">
    <property type="entry name" value="Periplasmic binding protein-like II"/>
    <property type="match status" value="1"/>
</dbReference>
<dbReference type="KEGG" id="ppru:FDP22_16050"/>
<dbReference type="GO" id="GO:0003700">
    <property type="term" value="F:DNA-binding transcription factor activity"/>
    <property type="evidence" value="ECO:0007669"/>
    <property type="project" value="InterPro"/>
</dbReference>
<evidence type="ECO:0000313" key="6">
    <source>
        <dbReference type="EMBL" id="QDL93159.1"/>
    </source>
</evidence>
<dbReference type="Proteomes" id="UP000305888">
    <property type="component" value="Chromosome"/>
</dbReference>
<feature type="domain" description="HTH lysR-type" evidence="5">
    <location>
        <begin position="12"/>
        <end position="70"/>
    </location>
</feature>